<name>A0ABP9QGL8_9PSEU</name>
<keyword evidence="3" id="KW-1185">Reference proteome</keyword>
<accession>A0ABP9QGL8</accession>
<evidence type="ECO:0000259" key="1">
    <source>
        <dbReference type="Pfam" id="PF19054"/>
    </source>
</evidence>
<dbReference type="Pfam" id="PF13560">
    <property type="entry name" value="HTH_31"/>
    <property type="match status" value="1"/>
</dbReference>
<dbReference type="InterPro" id="IPR001387">
    <property type="entry name" value="Cro/C1-type_HTH"/>
</dbReference>
<gene>
    <name evidence="2" type="ORF">GCM10023321_45950</name>
</gene>
<proteinExistence type="predicted"/>
<protein>
    <submittedName>
        <fullName evidence="2">Helix-turn-helix transcriptional regulator</fullName>
    </submittedName>
</protein>
<dbReference type="Proteomes" id="UP001428817">
    <property type="component" value="Unassembled WGS sequence"/>
</dbReference>
<dbReference type="SUPFAM" id="SSF47413">
    <property type="entry name" value="lambda repressor-like DNA-binding domains"/>
    <property type="match status" value="1"/>
</dbReference>
<organism evidence="2 3">
    <name type="scientific">Pseudonocardia eucalypti</name>
    <dbReference type="NCBI Taxonomy" id="648755"/>
    <lineage>
        <taxon>Bacteria</taxon>
        <taxon>Bacillati</taxon>
        <taxon>Actinomycetota</taxon>
        <taxon>Actinomycetes</taxon>
        <taxon>Pseudonocardiales</taxon>
        <taxon>Pseudonocardiaceae</taxon>
        <taxon>Pseudonocardia</taxon>
    </lineage>
</organism>
<comment type="caution">
    <text evidence="2">The sequence shown here is derived from an EMBL/GenBank/DDBJ whole genome shotgun (WGS) entry which is preliminary data.</text>
</comment>
<dbReference type="Gene3D" id="1.10.260.40">
    <property type="entry name" value="lambda repressor-like DNA-binding domains"/>
    <property type="match status" value="1"/>
</dbReference>
<sequence length="278" mass="31041">MVRLVLGALLRRLREAQGISRRCAGDSIRVSEARISRIELGRIGHHHHRDVADLLSLYGVHSGRVREALLTLAKQASEPDRWNRYNDVLPAWFGTYIGLEQAASTIRSYQVHCVPGLLQIADYARAVIGLGHPDASDDEIGRRVDLRLARQDILVGPKAPRVWMVVDEAALRRSFGGPRVMRNQLTHLLKLSELPSVTLQTVPFNAGGQAAADGPFILLRFPDPHVPDLVYLEQLTSALFLDRPADVDIYTMMIDRLSAVALSVAETRDFLFELMNEI</sequence>
<evidence type="ECO:0000313" key="3">
    <source>
        <dbReference type="Proteomes" id="UP001428817"/>
    </source>
</evidence>
<feature type="domain" description="DUF5753" evidence="1">
    <location>
        <begin position="94"/>
        <end position="271"/>
    </location>
</feature>
<dbReference type="InterPro" id="IPR043917">
    <property type="entry name" value="DUF5753"/>
</dbReference>
<dbReference type="InterPro" id="IPR010982">
    <property type="entry name" value="Lambda_DNA-bd_dom_sf"/>
</dbReference>
<dbReference type="EMBL" id="BAABJP010000024">
    <property type="protein sequence ID" value="GAA5161560.1"/>
    <property type="molecule type" value="Genomic_DNA"/>
</dbReference>
<dbReference type="CDD" id="cd00093">
    <property type="entry name" value="HTH_XRE"/>
    <property type="match status" value="1"/>
</dbReference>
<evidence type="ECO:0000313" key="2">
    <source>
        <dbReference type="EMBL" id="GAA5161560.1"/>
    </source>
</evidence>
<dbReference type="Pfam" id="PF19054">
    <property type="entry name" value="DUF5753"/>
    <property type="match status" value="1"/>
</dbReference>
<reference evidence="3" key="1">
    <citation type="journal article" date="2019" name="Int. J. Syst. Evol. Microbiol.">
        <title>The Global Catalogue of Microorganisms (GCM) 10K type strain sequencing project: providing services to taxonomists for standard genome sequencing and annotation.</title>
        <authorList>
            <consortium name="The Broad Institute Genomics Platform"/>
            <consortium name="The Broad Institute Genome Sequencing Center for Infectious Disease"/>
            <person name="Wu L."/>
            <person name="Ma J."/>
        </authorList>
    </citation>
    <scope>NUCLEOTIDE SEQUENCE [LARGE SCALE GENOMIC DNA]</scope>
    <source>
        <strain evidence="3">JCM 18303</strain>
    </source>
</reference>